<feature type="short sequence motif" description="Q motif" evidence="5">
    <location>
        <begin position="41"/>
        <end position="69"/>
    </location>
</feature>
<sequence>MADPIEAELLNYEEVDDAPQHDIKSDKKSKIGKGYVAIHSHGFRDFLLNPEIVNALKDNAFEHPSEVQQKCIPYALLGNDIICQGQSGMGKTAVFVISVLQQIDPVEGEISCLVIALTRELTYQIGEEFNRFSKYMKNVSTVVLYGGISPQTQKDVLREKKPNIIVASPGRCLDFIRGKRPVLDVSKVRFFIIDEADKVLDSDNMKRQVTEIYNALPPNKQTMLFTATMPEKMMDVCRKFTKQPKEILLDANQKLTLHGLQQYYCVLEPKEKNRKLVYILDNFKFNQVVIFVSEKSRAKVLDQILNEAGFPSIAIHSNMPQLDRIKGLCLFKNFQKKILISTDLFARGIDVERVNIVINYDMPKSADTYLHRVGRAGRFGTKGLSVSFISSEEDKAMLDEIQKRFVVEIPVLPDKVDSGTYMNA</sequence>
<accession>A0ABR2JTC4</accession>
<evidence type="ECO:0000256" key="6">
    <source>
        <dbReference type="RuleBase" id="RU000492"/>
    </source>
</evidence>
<dbReference type="Gene3D" id="3.40.50.300">
    <property type="entry name" value="P-loop containing nucleotide triphosphate hydrolases"/>
    <property type="match status" value="2"/>
</dbReference>
<dbReference type="InterPro" id="IPR027417">
    <property type="entry name" value="P-loop_NTPase"/>
</dbReference>
<keyword evidence="11" id="KW-1185">Reference proteome</keyword>
<dbReference type="PROSITE" id="PS51194">
    <property type="entry name" value="HELICASE_CTER"/>
    <property type="match status" value="1"/>
</dbReference>
<dbReference type="SMART" id="SM00490">
    <property type="entry name" value="HELICc"/>
    <property type="match status" value="1"/>
</dbReference>
<dbReference type="CDD" id="cd18787">
    <property type="entry name" value="SF2_C_DEAD"/>
    <property type="match status" value="1"/>
</dbReference>
<dbReference type="PROSITE" id="PS00039">
    <property type="entry name" value="DEAD_ATP_HELICASE"/>
    <property type="match status" value="1"/>
</dbReference>
<keyword evidence="4 6" id="KW-0067">ATP-binding</keyword>
<evidence type="ECO:0000259" key="8">
    <source>
        <dbReference type="PROSITE" id="PS51194"/>
    </source>
</evidence>
<comment type="similarity">
    <text evidence="6">Belongs to the DEAD box helicase family.</text>
</comment>
<dbReference type="InterPro" id="IPR014014">
    <property type="entry name" value="RNA_helicase_DEAD_Q_motif"/>
</dbReference>
<dbReference type="PROSITE" id="PS51195">
    <property type="entry name" value="Q_MOTIF"/>
    <property type="match status" value="1"/>
</dbReference>
<feature type="domain" description="Helicase ATP-binding" evidence="7">
    <location>
        <begin position="72"/>
        <end position="247"/>
    </location>
</feature>
<dbReference type="Pfam" id="PF00271">
    <property type="entry name" value="Helicase_C"/>
    <property type="match status" value="1"/>
</dbReference>
<dbReference type="InterPro" id="IPR050079">
    <property type="entry name" value="DEAD_box_RNA_helicase"/>
</dbReference>
<dbReference type="InterPro" id="IPR014001">
    <property type="entry name" value="Helicase_ATP-bd"/>
</dbReference>
<dbReference type="PROSITE" id="PS51192">
    <property type="entry name" value="HELICASE_ATP_BIND_1"/>
    <property type="match status" value="1"/>
</dbReference>
<gene>
    <name evidence="10" type="ORF">M9Y10_044779</name>
</gene>
<evidence type="ECO:0000256" key="4">
    <source>
        <dbReference type="ARBA" id="ARBA00022840"/>
    </source>
</evidence>
<keyword evidence="2 6" id="KW-0378">Hydrolase</keyword>
<dbReference type="InterPro" id="IPR011545">
    <property type="entry name" value="DEAD/DEAH_box_helicase_dom"/>
</dbReference>
<proteinExistence type="inferred from homology"/>
<evidence type="ECO:0000256" key="1">
    <source>
        <dbReference type="ARBA" id="ARBA00022741"/>
    </source>
</evidence>
<evidence type="ECO:0000256" key="5">
    <source>
        <dbReference type="PROSITE-ProRule" id="PRU00552"/>
    </source>
</evidence>
<dbReference type="PANTHER" id="PTHR47959:SF1">
    <property type="entry name" value="ATP-DEPENDENT RNA HELICASE DBPA"/>
    <property type="match status" value="1"/>
</dbReference>
<protein>
    <submittedName>
        <fullName evidence="10">ATP-dependent RNA helicase ddx39a</fullName>
    </submittedName>
</protein>
<organism evidence="10 11">
    <name type="scientific">Tritrichomonas musculus</name>
    <dbReference type="NCBI Taxonomy" id="1915356"/>
    <lineage>
        <taxon>Eukaryota</taxon>
        <taxon>Metamonada</taxon>
        <taxon>Parabasalia</taxon>
        <taxon>Tritrichomonadida</taxon>
        <taxon>Tritrichomonadidae</taxon>
        <taxon>Tritrichomonas</taxon>
    </lineage>
</organism>
<dbReference type="Proteomes" id="UP001470230">
    <property type="component" value="Unassembled WGS sequence"/>
</dbReference>
<keyword evidence="3 6" id="KW-0347">Helicase</keyword>
<evidence type="ECO:0000313" key="11">
    <source>
        <dbReference type="Proteomes" id="UP001470230"/>
    </source>
</evidence>
<evidence type="ECO:0000259" key="7">
    <source>
        <dbReference type="PROSITE" id="PS51192"/>
    </source>
</evidence>
<evidence type="ECO:0000259" key="9">
    <source>
        <dbReference type="PROSITE" id="PS51195"/>
    </source>
</evidence>
<name>A0ABR2JTC4_9EUKA</name>
<evidence type="ECO:0000256" key="2">
    <source>
        <dbReference type="ARBA" id="ARBA00022801"/>
    </source>
</evidence>
<dbReference type="InterPro" id="IPR001650">
    <property type="entry name" value="Helicase_C-like"/>
</dbReference>
<comment type="caution">
    <text evidence="10">The sequence shown here is derived from an EMBL/GenBank/DDBJ whole genome shotgun (WGS) entry which is preliminary data.</text>
</comment>
<dbReference type="EMBL" id="JAPFFF010000009">
    <property type="protein sequence ID" value="KAK8882139.1"/>
    <property type="molecule type" value="Genomic_DNA"/>
</dbReference>
<dbReference type="SMART" id="SM00487">
    <property type="entry name" value="DEXDc"/>
    <property type="match status" value="1"/>
</dbReference>
<feature type="domain" description="Helicase C-terminal" evidence="8">
    <location>
        <begin position="259"/>
        <end position="420"/>
    </location>
</feature>
<evidence type="ECO:0000313" key="10">
    <source>
        <dbReference type="EMBL" id="KAK8882139.1"/>
    </source>
</evidence>
<feature type="domain" description="DEAD-box RNA helicase Q" evidence="9">
    <location>
        <begin position="41"/>
        <end position="69"/>
    </location>
</feature>
<keyword evidence="1 6" id="KW-0547">Nucleotide-binding</keyword>
<dbReference type="GO" id="GO:0004386">
    <property type="term" value="F:helicase activity"/>
    <property type="evidence" value="ECO:0007669"/>
    <property type="project" value="UniProtKB-KW"/>
</dbReference>
<dbReference type="SUPFAM" id="SSF52540">
    <property type="entry name" value="P-loop containing nucleoside triphosphate hydrolases"/>
    <property type="match status" value="1"/>
</dbReference>
<dbReference type="InterPro" id="IPR000629">
    <property type="entry name" value="RNA-helicase_DEAD-box_CS"/>
</dbReference>
<evidence type="ECO:0000256" key="3">
    <source>
        <dbReference type="ARBA" id="ARBA00022806"/>
    </source>
</evidence>
<reference evidence="10 11" key="1">
    <citation type="submission" date="2024-04" db="EMBL/GenBank/DDBJ databases">
        <title>Tritrichomonas musculus Genome.</title>
        <authorList>
            <person name="Alves-Ferreira E."/>
            <person name="Grigg M."/>
            <person name="Lorenzi H."/>
            <person name="Galac M."/>
        </authorList>
    </citation>
    <scope>NUCLEOTIDE SEQUENCE [LARGE SCALE GENOMIC DNA]</scope>
    <source>
        <strain evidence="10 11">EAF2021</strain>
    </source>
</reference>
<dbReference type="Pfam" id="PF00270">
    <property type="entry name" value="DEAD"/>
    <property type="match status" value="1"/>
</dbReference>
<dbReference type="PANTHER" id="PTHR47959">
    <property type="entry name" value="ATP-DEPENDENT RNA HELICASE RHLE-RELATED"/>
    <property type="match status" value="1"/>
</dbReference>